<evidence type="ECO:0000256" key="3">
    <source>
        <dbReference type="ARBA" id="ARBA00022801"/>
    </source>
</evidence>
<dbReference type="RefSeq" id="WP_010229535.1">
    <property type="nucleotide sequence ID" value="NZ_CP007217.1"/>
</dbReference>
<dbReference type="KEGG" id="cmm:NC80_00790"/>
<reference evidence="6 7" key="1">
    <citation type="submission" date="2014-02" db="EMBL/GenBank/DDBJ databases">
        <authorList>
            <person name="Chen C."/>
            <person name="Conrad T.A."/>
            <person name="Zhou Z."/>
            <person name="Lai Z."/>
            <person name="Zhong G."/>
        </authorList>
    </citation>
    <scope>NUCLEOTIDE SEQUENCE [LARGE SCALE GENOMIC DNA]</scope>
    <source>
        <strain evidence="6 7">Nigg3-28</strain>
    </source>
</reference>
<evidence type="ECO:0000313" key="7">
    <source>
        <dbReference type="Proteomes" id="UP000260363"/>
    </source>
</evidence>
<dbReference type="EMBL" id="CP007217">
    <property type="protein sequence ID" value="AJR10249.1"/>
    <property type="molecule type" value="Genomic_DNA"/>
</dbReference>
<dbReference type="NCBIfam" id="NF001886">
    <property type="entry name" value="PRK00642.1"/>
    <property type="match status" value="1"/>
</dbReference>
<dbReference type="GeneID" id="1245687"/>
<evidence type="ECO:0000256" key="5">
    <source>
        <dbReference type="HAMAP-Rule" id="MF_00209"/>
    </source>
</evidence>
<comment type="subcellular location">
    <subcellularLocation>
        <location evidence="5">Cytoplasm</location>
    </subcellularLocation>
</comment>
<evidence type="ECO:0000313" key="6">
    <source>
        <dbReference type="EMBL" id="AJR10249.1"/>
    </source>
</evidence>
<keyword evidence="5" id="KW-0963">Cytoplasm</keyword>
<dbReference type="GO" id="GO:0005737">
    <property type="term" value="C:cytoplasm"/>
    <property type="evidence" value="ECO:0007669"/>
    <property type="project" value="UniProtKB-SubCell"/>
</dbReference>
<gene>
    <name evidence="5" type="primary">ppa</name>
    <name evidence="6" type="ORF">BD36_00840</name>
</gene>
<sequence>MSKTPLSIVHPWHGPVLTRDDYESLCCYIEITPSDSVKFELDKETGLLKVDRPQKFSNFCPCLYGLLPKTYCGDLSGEYSGQQSNRDNIKGDGDPLDICVLTEKNITQGNILLQARPIGGIRILDSGEADDKIIAVLEDDLVYGAMEDISDCPGSVLDMIQHYFLTYKATPESLIQAKPAKIEIIGLYGKKEAQKVIRLAHEDYCNLFM</sequence>
<dbReference type="PROSITE" id="PS00387">
    <property type="entry name" value="PPASE"/>
    <property type="match status" value="1"/>
</dbReference>
<evidence type="ECO:0000256" key="4">
    <source>
        <dbReference type="ARBA" id="ARBA00022842"/>
    </source>
</evidence>
<keyword evidence="4 5" id="KW-0460">Magnesium</keyword>
<dbReference type="GO" id="GO:0006796">
    <property type="term" value="P:phosphate-containing compound metabolic process"/>
    <property type="evidence" value="ECO:0007669"/>
    <property type="project" value="InterPro"/>
</dbReference>
<evidence type="ECO:0000256" key="2">
    <source>
        <dbReference type="ARBA" id="ARBA00022723"/>
    </source>
</evidence>
<feature type="binding site" evidence="5">
    <location>
        <position position="130"/>
    </location>
    <ligand>
        <name>Mg(2+)</name>
        <dbReference type="ChEBI" id="CHEBI:18420"/>
        <label>1</label>
    </ligand>
</feature>
<dbReference type="KEGG" id="cmx:DNC_00805"/>
<dbReference type="InterPro" id="IPR036649">
    <property type="entry name" value="Pyrophosphatase_sf"/>
</dbReference>
<organism evidence="6 7">
    <name type="scientific">Chlamydia muridarum</name>
    <dbReference type="NCBI Taxonomy" id="83560"/>
    <lineage>
        <taxon>Bacteria</taxon>
        <taxon>Pseudomonadati</taxon>
        <taxon>Chlamydiota</taxon>
        <taxon>Chlamydiia</taxon>
        <taxon>Chlamydiales</taxon>
        <taxon>Chlamydiaceae</taxon>
        <taxon>Chlamydia/Chlamydophila group</taxon>
        <taxon>Chlamydia</taxon>
    </lineage>
</organism>
<dbReference type="GO" id="GO:0004427">
    <property type="term" value="F:inorganic diphosphate phosphatase activity"/>
    <property type="evidence" value="ECO:0007669"/>
    <property type="project" value="UniProtKB-UniRule"/>
</dbReference>
<dbReference type="SUPFAM" id="SSF50324">
    <property type="entry name" value="Inorganic pyrophosphatase"/>
    <property type="match status" value="1"/>
</dbReference>
<comment type="catalytic activity">
    <reaction evidence="5">
        <text>diphosphate + H2O = 2 phosphate + H(+)</text>
        <dbReference type="Rhea" id="RHEA:24576"/>
        <dbReference type="ChEBI" id="CHEBI:15377"/>
        <dbReference type="ChEBI" id="CHEBI:15378"/>
        <dbReference type="ChEBI" id="CHEBI:33019"/>
        <dbReference type="ChEBI" id="CHEBI:43474"/>
        <dbReference type="EC" id="3.6.1.1"/>
    </reaction>
</comment>
<comment type="subunit">
    <text evidence="5">Homohexamer.</text>
</comment>
<dbReference type="KEGG" id="cmg:NC81_00805"/>
<protein>
    <recommendedName>
        <fullName evidence="5">Inorganic pyrophosphatase</fullName>
        <ecNumber evidence="5">3.6.1.1</ecNumber>
    </recommendedName>
    <alternativeName>
        <fullName evidence="5">Pyrophosphate phospho-hydrolase</fullName>
        <shortName evidence="5">PPase</shortName>
    </alternativeName>
</protein>
<dbReference type="OMA" id="IHHVSEF"/>
<dbReference type="Pfam" id="PF00719">
    <property type="entry name" value="Pyrophosphatase"/>
    <property type="match status" value="1"/>
</dbReference>
<dbReference type="PATRIC" id="fig|243161.6.peg.166"/>
<dbReference type="HAMAP" id="MF_00209">
    <property type="entry name" value="Inorganic_PPase"/>
    <property type="match status" value="1"/>
</dbReference>
<dbReference type="GO" id="GO:0000287">
    <property type="term" value="F:magnesium ion binding"/>
    <property type="evidence" value="ECO:0007669"/>
    <property type="project" value="UniProtKB-UniRule"/>
</dbReference>
<dbReference type="PANTHER" id="PTHR10286">
    <property type="entry name" value="INORGANIC PYROPHOSPHATASE"/>
    <property type="match status" value="1"/>
</dbReference>
<feature type="binding site" evidence="5">
    <location>
        <position position="97"/>
    </location>
    <ligand>
        <name>Mg(2+)</name>
        <dbReference type="ChEBI" id="CHEBI:18420"/>
        <label>2</label>
    </ligand>
</feature>
<comment type="cofactor">
    <cofactor evidence="1 5">
        <name>Mg(2+)</name>
        <dbReference type="ChEBI" id="CHEBI:18420"/>
    </cofactor>
</comment>
<dbReference type="STRING" id="83560.NC80_00790"/>
<dbReference type="SMR" id="A0A070A2Y7"/>
<name>A0A070A2Y7_CHLMR</name>
<proteinExistence type="inferred from homology"/>
<feature type="binding site" evidence="5">
    <location>
        <position position="38"/>
    </location>
    <ligand>
        <name>substrate</name>
    </ligand>
</feature>
<evidence type="ECO:0000256" key="1">
    <source>
        <dbReference type="ARBA" id="ARBA00001946"/>
    </source>
</evidence>
<keyword evidence="3 5" id="KW-0378">Hydrolase</keyword>
<keyword evidence="2 5" id="KW-0479">Metal-binding</keyword>
<dbReference type="InterPro" id="IPR008162">
    <property type="entry name" value="Pyrophosphatase"/>
</dbReference>
<accession>A0A070A2Y7</accession>
<feature type="binding site" evidence="5">
    <location>
        <position position="97"/>
    </location>
    <ligand>
        <name>Mg(2+)</name>
        <dbReference type="ChEBI" id="CHEBI:18420"/>
        <label>1</label>
    </ligand>
</feature>
<feature type="binding site" evidence="5">
    <location>
        <position position="64"/>
    </location>
    <ligand>
        <name>substrate</name>
    </ligand>
</feature>
<feature type="binding site" evidence="5">
    <location>
        <position position="92"/>
    </location>
    <ligand>
        <name>Mg(2+)</name>
        <dbReference type="ChEBI" id="CHEBI:18420"/>
        <label>1</label>
    </ligand>
</feature>
<dbReference type="Proteomes" id="UP000260363">
    <property type="component" value="Chromosome"/>
</dbReference>
<comment type="similarity">
    <text evidence="5">Belongs to the PPase family.</text>
</comment>
<comment type="function">
    <text evidence="5">Catalyzes the hydrolysis of inorganic pyrophosphate (PPi) forming two phosphate ions.</text>
</comment>
<dbReference type="CDD" id="cd00412">
    <property type="entry name" value="pyrophosphatase"/>
    <property type="match status" value="1"/>
</dbReference>
<feature type="binding site" evidence="5">
    <location>
        <position position="167"/>
    </location>
    <ligand>
        <name>substrate</name>
    </ligand>
</feature>
<feature type="binding site" evidence="5">
    <location>
        <position position="52"/>
    </location>
    <ligand>
        <name>substrate</name>
    </ligand>
</feature>
<dbReference type="Gene3D" id="3.90.80.10">
    <property type="entry name" value="Inorganic pyrophosphatase"/>
    <property type="match status" value="1"/>
</dbReference>
<dbReference type="AlphaFoldDB" id="A0A070A2Y7"/>
<dbReference type="EC" id="3.6.1.1" evidence="5"/>